<keyword evidence="4" id="KW-1185">Reference proteome</keyword>
<gene>
    <name evidence="3" type="ORF">ACFOWZ_45080</name>
</gene>
<protein>
    <submittedName>
        <fullName evidence="3">Uncharacterized protein</fullName>
    </submittedName>
</protein>
<dbReference type="Proteomes" id="UP001595690">
    <property type="component" value="Unassembled WGS sequence"/>
</dbReference>
<keyword evidence="1" id="KW-0328">Glycosyltransferase</keyword>
<name>A0ABV8C9W9_9PSEU</name>
<comment type="caution">
    <text evidence="3">The sequence shown here is derived from an EMBL/GenBank/DDBJ whole genome shotgun (WGS) entry which is preliminary data.</text>
</comment>
<accession>A0ABV8C9W9</accession>
<keyword evidence="2" id="KW-0808">Transferase</keyword>
<evidence type="ECO:0000256" key="2">
    <source>
        <dbReference type="ARBA" id="ARBA00022679"/>
    </source>
</evidence>
<evidence type="ECO:0000313" key="4">
    <source>
        <dbReference type="Proteomes" id="UP001595690"/>
    </source>
</evidence>
<dbReference type="EMBL" id="JBHRZI010000057">
    <property type="protein sequence ID" value="MFC3898686.1"/>
    <property type="molecule type" value="Genomic_DNA"/>
</dbReference>
<dbReference type="PANTHER" id="PTHR32282">
    <property type="entry name" value="BINDING PROTEIN TRANSPEPTIDASE, PUTATIVE-RELATED"/>
    <property type="match status" value="1"/>
</dbReference>
<reference evidence="4" key="1">
    <citation type="journal article" date="2019" name="Int. J. Syst. Evol. Microbiol.">
        <title>The Global Catalogue of Microorganisms (GCM) 10K type strain sequencing project: providing services to taxonomists for standard genome sequencing and annotation.</title>
        <authorList>
            <consortium name="The Broad Institute Genomics Platform"/>
            <consortium name="The Broad Institute Genome Sequencing Center for Infectious Disease"/>
            <person name="Wu L."/>
            <person name="Ma J."/>
        </authorList>
    </citation>
    <scope>NUCLEOTIDE SEQUENCE [LARGE SCALE GENOMIC DNA]</scope>
    <source>
        <strain evidence="4">CGMCC 4.7405</strain>
    </source>
</reference>
<dbReference type="Gene3D" id="3.40.710.10">
    <property type="entry name" value="DD-peptidase/beta-lactamase superfamily"/>
    <property type="match status" value="2"/>
</dbReference>
<dbReference type="RefSeq" id="WP_382380399.1">
    <property type="nucleotide sequence ID" value="NZ_JBHRZI010000057.1"/>
</dbReference>
<dbReference type="InterPro" id="IPR050396">
    <property type="entry name" value="Glycosyltr_51/Transpeptidase"/>
</dbReference>
<dbReference type="InterPro" id="IPR012338">
    <property type="entry name" value="Beta-lactam/transpept-like"/>
</dbReference>
<sequence length="284" mass="29730">MKRFSPVLGAVTIVAAIVGYVVWQRPAAPVPPPPAPKEVVVQYADGSKLWSTAEEGMVRPELVKLVSAELHAANLPLDELKVVGGVVRTTIDARIETVSATVVGRLVAPNQRLSATVTAIDPASGGVLAYVPGPNRDRTNLADEQQETVPELAEPFARADAPNLVQARMRPLDVTAAYATFAAGGVQRRAHFVASVTGADGSSLYQASDAEKSVFGNDVADRVTLALKENPACNGVACVPDAFPWAVGYTPQLAVTVLVDETGGDVDAGLSAAIWQELVAELTD</sequence>
<dbReference type="PANTHER" id="PTHR32282:SF33">
    <property type="entry name" value="PEPTIDOGLYCAN GLYCOSYLTRANSFERASE"/>
    <property type="match status" value="1"/>
</dbReference>
<evidence type="ECO:0000256" key="1">
    <source>
        <dbReference type="ARBA" id="ARBA00022676"/>
    </source>
</evidence>
<proteinExistence type="predicted"/>
<evidence type="ECO:0000313" key="3">
    <source>
        <dbReference type="EMBL" id="MFC3898686.1"/>
    </source>
</evidence>
<dbReference type="SUPFAM" id="SSF56601">
    <property type="entry name" value="beta-lactamase/transpeptidase-like"/>
    <property type="match status" value="2"/>
</dbReference>
<organism evidence="3 4">
    <name type="scientific">Lentzea rhizosphaerae</name>
    <dbReference type="NCBI Taxonomy" id="2041025"/>
    <lineage>
        <taxon>Bacteria</taxon>
        <taxon>Bacillati</taxon>
        <taxon>Actinomycetota</taxon>
        <taxon>Actinomycetes</taxon>
        <taxon>Pseudonocardiales</taxon>
        <taxon>Pseudonocardiaceae</taxon>
        <taxon>Lentzea</taxon>
    </lineage>
</organism>